<name>A0ACC1MFR7_9PEZI</name>
<organism evidence="1 2">
    <name type="scientific">Xylaria curta</name>
    <dbReference type="NCBI Taxonomy" id="42375"/>
    <lineage>
        <taxon>Eukaryota</taxon>
        <taxon>Fungi</taxon>
        <taxon>Dikarya</taxon>
        <taxon>Ascomycota</taxon>
        <taxon>Pezizomycotina</taxon>
        <taxon>Sordariomycetes</taxon>
        <taxon>Xylariomycetidae</taxon>
        <taxon>Xylariales</taxon>
        <taxon>Xylariaceae</taxon>
        <taxon>Xylaria</taxon>
    </lineage>
</organism>
<dbReference type="EMBL" id="JAPDGR010005582">
    <property type="protein sequence ID" value="KAJ2965491.1"/>
    <property type="molecule type" value="Genomic_DNA"/>
</dbReference>
<keyword evidence="2" id="KW-1185">Reference proteome</keyword>
<comment type="caution">
    <text evidence="1">The sequence shown here is derived from an EMBL/GenBank/DDBJ whole genome shotgun (WGS) entry which is preliminary data.</text>
</comment>
<proteinExistence type="predicted"/>
<protein>
    <submittedName>
        <fullName evidence="1">Uncharacterized protein</fullName>
    </submittedName>
</protein>
<accession>A0ACC1MFR7</accession>
<gene>
    <name evidence="1" type="ORF">NUW58_g10873</name>
</gene>
<evidence type="ECO:0000313" key="2">
    <source>
        <dbReference type="Proteomes" id="UP001143856"/>
    </source>
</evidence>
<dbReference type="Proteomes" id="UP001143856">
    <property type="component" value="Unassembled WGS sequence"/>
</dbReference>
<sequence>MKKSSPCNRNPKRSSKGCACRRLDGDNDNGNDNDSRSDSTKSDDQAEDPFDAASVDVDSEPASRTPLSQTPPNPFARTLQDIEGTGKAHDASATATGTSSAKGAIDVDSFKRLLLTGYANLPNPAQPAAGSAGAPAAVPHTPGFLPDGASATDASSISKHSIVDALQETPRTSHEISESETPEDRKGVLPSSPLATIPSASARKKPPPPNSRHGKLIKIELGASSDSSGTPRAAMSGPSSLPSPFGTTPRKVSSESTTSLPSPPRNYKRKQAPSCTPCACCSRRSSGIAL</sequence>
<evidence type="ECO:0000313" key="1">
    <source>
        <dbReference type="EMBL" id="KAJ2965491.1"/>
    </source>
</evidence>
<reference evidence="1" key="1">
    <citation type="submission" date="2022-10" db="EMBL/GenBank/DDBJ databases">
        <title>Genome Sequence of Xylaria curta.</title>
        <authorList>
            <person name="Buettner E."/>
        </authorList>
    </citation>
    <scope>NUCLEOTIDE SEQUENCE</scope>
    <source>
        <strain evidence="1">Babe10</strain>
    </source>
</reference>